<proteinExistence type="predicted"/>
<gene>
    <name evidence="1" type="ORF">C0169_07875</name>
</gene>
<comment type="caution">
    <text evidence="1">The sequence shown here is derived from an EMBL/GenBank/DDBJ whole genome shotgun (WGS) entry which is preliminary data.</text>
</comment>
<sequence>MEFLIDAFKNAFFLIVSLDKELLEIITLSLKVSLTALFFAS</sequence>
<feature type="non-terminal residue" evidence="1">
    <location>
        <position position="41"/>
    </location>
</feature>
<evidence type="ECO:0000313" key="2">
    <source>
        <dbReference type="Proteomes" id="UP000235619"/>
    </source>
</evidence>
<organism evidence="1 2">
    <name type="scientific">Thermodesulfobacterium geofontis</name>
    <dbReference type="NCBI Taxonomy" id="1295609"/>
    <lineage>
        <taxon>Bacteria</taxon>
        <taxon>Pseudomonadati</taxon>
        <taxon>Thermodesulfobacteriota</taxon>
        <taxon>Thermodesulfobacteria</taxon>
        <taxon>Thermodesulfobacteriales</taxon>
        <taxon>Thermodesulfobacteriaceae</taxon>
        <taxon>Thermodesulfobacterium</taxon>
    </lineage>
</organism>
<evidence type="ECO:0000313" key="1">
    <source>
        <dbReference type="EMBL" id="PMP93342.1"/>
    </source>
</evidence>
<name>A0A2N7Q5H7_9BACT</name>
<protein>
    <submittedName>
        <fullName evidence="1">Tungstate transporter permease</fullName>
    </submittedName>
</protein>
<accession>A0A2N7Q5H7</accession>
<dbReference type="EMBL" id="PNJD01000476">
    <property type="protein sequence ID" value="PMP93342.1"/>
    <property type="molecule type" value="Genomic_DNA"/>
</dbReference>
<reference evidence="1 2" key="1">
    <citation type="submission" date="2018-01" db="EMBL/GenBank/DDBJ databases">
        <title>Metagenomic assembled genomes from two thermal pools in the Uzon Caldera, Kamchatka, Russia.</title>
        <authorList>
            <person name="Wilkins L."/>
            <person name="Ettinger C."/>
        </authorList>
    </citation>
    <scope>NUCLEOTIDE SEQUENCE [LARGE SCALE GENOMIC DNA]</scope>
    <source>
        <strain evidence="1">ARK-04</strain>
    </source>
</reference>
<dbReference type="Proteomes" id="UP000235619">
    <property type="component" value="Unassembled WGS sequence"/>
</dbReference>
<dbReference type="AlphaFoldDB" id="A0A2N7Q5H7"/>